<accession>A0A0C3VYW9</accession>
<name>G7KM46_MEDTR</name>
<feature type="transmembrane region" description="Helical" evidence="6">
    <location>
        <begin position="433"/>
        <end position="454"/>
    </location>
</feature>
<evidence type="ECO:0000313" key="10">
    <source>
        <dbReference type="Proteomes" id="UP000002051"/>
    </source>
</evidence>
<feature type="transmembrane region" description="Helical" evidence="6">
    <location>
        <begin position="113"/>
        <end position="134"/>
    </location>
</feature>
<dbReference type="Proteomes" id="UP000265566">
    <property type="component" value="Chromosome 6"/>
</dbReference>
<accession>G7KM46</accession>
<dbReference type="AlphaFoldDB" id="G7KM46"/>
<dbReference type="eggNOG" id="KOG1347">
    <property type="taxonomic scope" value="Eukaryota"/>
</dbReference>
<reference evidence="7 10" key="2">
    <citation type="journal article" date="2014" name="BMC Genomics">
        <title>An improved genome release (version Mt4.0) for the model legume Medicago truncatula.</title>
        <authorList>
            <person name="Tang H."/>
            <person name="Krishnakumar V."/>
            <person name="Bidwell S."/>
            <person name="Rosen B."/>
            <person name="Chan A."/>
            <person name="Zhou S."/>
            <person name="Gentzbittel L."/>
            <person name="Childs K.L."/>
            <person name="Yandell M."/>
            <person name="Gundlach H."/>
            <person name="Mayer K.F."/>
            <person name="Schwartz D.C."/>
            <person name="Town C.D."/>
        </authorList>
    </citation>
    <scope>GENOME REANNOTATION</scope>
    <source>
        <strain evidence="9 10">cv. Jemalong A17</strain>
    </source>
</reference>
<comment type="subcellular location">
    <subcellularLocation>
        <location evidence="1">Membrane</location>
        <topology evidence="1">Multi-pass membrane protein</topology>
    </subcellularLocation>
</comment>
<sequence length="480" mass="52168">MSLHSSLIVEETKQNKEEERRKLVEEVKTQLWLSGPLISVTLLNFGISLISLMFVGHLSELSLSGASMATSFASVTGFSLLVGMASALDTLCGQSYGAKQYRMLGIHMQRAMFILMIVAIPLAIIWANTRSILIFLGQDHEISMEAGNYAKLMVPSLFAYGLLQCLNRFLQTQNIVFPMMLSSAVTTLLHLPLCWYMVYKSGFGSGGAAIASSISYWVNVIILSLYVKFSPSCQKTWNGFSREALAPNNIPIFLKLAIPSAAMVCLEIWSFELVVLLSGLLPNPKLETSVLSICLNTTAVVWMIPFGLSGAISVRVSNELGAGNPQAARLAVCVVVVIAIIESILVGAVVMLIRNIWGYAYSNEEEVVKYVANMMPLLAVTALVDGMTAVLSGTARGCGWQKICAFVNLGSYYLVGIPAAVVLAFVLHIGGKGLWLGIICALIVHVLCLTIITIRTDWEKEAKKATHRVYNAITTEILVS</sequence>
<evidence type="ECO:0000256" key="4">
    <source>
        <dbReference type="ARBA" id="ARBA00022989"/>
    </source>
</evidence>
<feature type="transmembrane region" description="Helical" evidence="6">
    <location>
        <begin position="175"/>
        <end position="198"/>
    </location>
</feature>
<keyword evidence="3 6" id="KW-0812">Transmembrane</keyword>
<reference evidence="9" key="3">
    <citation type="submission" date="2015-04" db="UniProtKB">
        <authorList>
            <consortium name="EnsemblPlants"/>
        </authorList>
    </citation>
    <scope>IDENTIFICATION</scope>
    <source>
        <strain evidence="9">cv. Jemalong A17</strain>
    </source>
</reference>
<dbReference type="PaxDb" id="3880-AES76567"/>
<dbReference type="HOGENOM" id="CLU_012893_1_4_1"/>
<feature type="transmembrane region" description="Helical" evidence="6">
    <location>
        <begin position="31"/>
        <end position="56"/>
    </location>
</feature>
<reference evidence="8" key="4">
    <citation type="journal article" date="2018" name="Nat. Plants">
        <title>Whole-genome landscape of Medicago truncatula symbiotic genes.</title>
        <authorList>
            <person name="Pecrix Y."/>
            <person name="Gamas P."/>
            <person name="Carrere S."/>
        </authorList>
    </citation>
    <scope>NUCLEOTIDE SEQUENCE</scope>
    <source>
        <tissue evidence="8">Leaves</tissue>
    </source>
</reference>
<dbReference type="NCBIfam" id="TIGR00797">
    <property type="entry name" value="matE"/>
    <property type="match status" value="1"/>
</dbReference>
<dbReference type="GO" id="GO:1990961">
    <property type="term" value="P:xenobiotic detoxification by transmembrane export across the plasma membrane"/>
    <property type="evidence" value="ECO:0007669"/>
    <property type="project" value="InterPro"/>
</dbReference>
<feature type="transmembrane region" description="Helical" evidence="6">
    <location>
        <begin position="289"/>
        <end position="309"/>
    </location>
</feature>
<comment type="similarity">
    <text evidence="2 6">Belongs to the multi antimicrobial extrusion (MATE) (TC 2.A.66.1) family.</text>
</comment>
<dbReference type="CDD" id="cd13132">
    <property type="entry name" value="MATE_eukaryotic"/>
    <property type="match status" value="1"/>
</dbReference>
<evidence type="ECO:0000313" key="8">
    <source>
        <dbReference type="EMBL" id="RHN52703.1"/>
    </source>
</evidence>
<dbReference type="EMBL" id="CM001222">
    <property type="protein sequence ID" value="AES76567.2"/>
    <property type="molecule type" value="Genomic_DNA"/>
</dbReference>
<feature type="transmembrane region" description="Helical" evidence="6">
    <location>
        <begin position="210"/>
        <end position="229"/>
    </location>
</feature>
<dbReference type="KEGG" id="mtr:11419334"/>
<dbReference type="GO" id="GO:0015297">
    <property type="term" value="F:antiporter activity"/>
    <property type="evidence" value="ECO:0007669"/>
    <property type="project" value="InterPro"/>
</dbReference>
<feature type="transmembrane region" description="Helical" evidence="6">
    <location>
        <begin position="330"/>
        <end position="353"/>
    </location>
</feature>
<reference evidence="7 10" key="1">
    <citation type="journal article" date="2011" name="Nature">
        <title>The Medicago genome provides insight into the evolution of rhizobial symbioses.</title>
        <authorList>
            <person name="Young N.D."/>
            <person name="Debelle F."/>
            <person name="Oldroyd G.E."/>
            <person name="Geurts R."/>
            <person name="Cannon S.B."/>
            <person name="Udvardi M.K."/>
            <person name="Benedito V.A."/>
            <person name="Mayer K.F."/>
            <person name="Gouzy J."/>
            <person name="Schoof H."/>
            <person name="Van de Peer Y."/>
            <person name="Proost S."/>
            <person name="Cook D.R."/>
            <person name="Meyers B.C."/>
            <person name="Spannagl M."/>
            <person name="Cheung F."/>
            <person name="De Mita S."/>
            <person name="Krishnakumar V."/>
            <person name="Gundlach H."/>
            <person name="Zhou S."/>
            <person name="Mudge J."/>
            <person name="Bharti A.K."/>
            <person name="Murray J.D."/>
            <person name="Naoumkina M.A."/>
            <person name="Rosen B."/>
            <person name="Silverstein K.A."/>
            <person name="Tang H."/>
            <person name="Rombauts S."/>
            <person name="Zhao P.X."/>
            <person name="Zhou P."/>
            <person name="Barbe V."/>
            <person name="Bardou P."/>
            <person name="Bechner M."/>
            <person name="Bellec A."/>
            <person name="Berger A."/>
            <person name="Berges H."/>
            <person name="Bidwell S."/>
            <person name="Bisseling T."/>
            <person name="Choisne N."/>
            <person name="Couloux A."/>
            <person name="Denny R."/>
            <person name="Deshpande S."/>
            <person name="Dai X."/>
            <person name="Doyle J.J."/>
            <person name="Dudez A.M."/>
            <person name="Farmer A.D."/>
            <person name="Fouteau S."/>
            <person name="Franken C."/>
            <person name="Gibelin C."/>
            <person name="Gish J."/>
            <person name="Goldstein S."/>
            <person name="Gonzalez A.J."/>
            <person name="Green P.J."/>
            <person name="Hallab A."/>
            <person name="Hartog M."/>
            <person name="Hua A."/>
            <person name="Humphray S.J."/>
            <person name="Jeong D.H."/>
            <person name="Jing Y."/>
            <person name="Jocker A."/>
            <person name="Kenton S.M."/>
            <person name="Kim D.J."/>
            <person name="Klee K."/>
            <person name="Lai H."/>
            <person name="Lang C."/>
            <person name="Lin S."/>
            <person name="Macmil S.L."/>
            <person name="Magdelenat G."/>
            <person name="Matthews L."/>
            <person name="McCorrison J."/>
            <person name="Monaghan E.L."/>
            <person name="Mun J.H."/>
            <person name="Najar F.Z."/>
            <person name="Nicholson C."/>
            <person name="Noirot C."/>
            <person name="O'Bleness M."/>
            <person name="Paule C.R."/>
            <person name="Poulain J."/>
            <person name="Prion F."/>
            <person name="Qin B."/>
            <person name="Qu C."/>
            <person name="Retzel E.F."/>
            <person name="Riddle C."/>
            <person name="Sallet E."/>
            <person name="Samain S."/>
            <person name="Samson N."/>
            <person name="Sanders I."/>
            <person name="Saurat O."/>
            <person name="Scarpelli C."/>
            <person name="Schiex T."/>
            <person name="Segurens B."/>
            <person name="Severin A.J."/>
            <person name="Sherrier D.J."/>
            <person name="Shi R."/>
            <person name="Sims S."/>
            <person name="Singer S.R."/>
            <person name="Sinharoy S."/>
            <person name="Sterck L."/>
            <person name="Viollet A."/>
            <person name="Wang B.B."/>
            <person name="Wang K."/>
            <person name="Wang M."/>
            <person name="Wang X."/>
            <person name="Warfsmann J."/>
            <person name="Weissenbach J."/>
            <person name="White D.D."/>
            <person name="White J.D."/>
            <person name="Wiley G.B."/>
            <person name="Wincker P."/>
            <person name="Xing Y."/>
            <person name="Yang L."/>
            <person name="Yao Z."/>
            <person name="Ying F."/>
            <person name="Zhai J."/>
            <person name="Zhou L."/>
            <person name="Zuber A."/>
            <person name="Denarie J."/>
            <person name="Dixon R.A."/>
            <person name="May G.D."/>
            <person name="Schwartz D.C."/>
            <person name="Rogers J."/>
            <person name="Quetier F."/>
            <person name="Town C.D."/>
            <person name="Roe B.A."/>
        </authorList>
    </citation>
    <scope>NUCLEOTIDE SEQUENCE [LARGE SCALE GENOMIC DNA]</scope>
    <source>
        <strain evidence="7">A17</strain>
        <strain evidence="9 10">cv. Jemalong A17</strain>
    </source>
</reference>
<evidence type="ECO:0000313" key="7">
    <source>
        <dbReference type="EMBL" id="AES76567.2"/>
    </source>
</evidence>
<feature type="transmembrane region" description="Helical" evidence="6">
    <location>
        <begin position="403"/>
        <end position="427"/>
    </location>
</feature>
<feature type="transmembrane region" description="Helical" evidence="6">
    <location>
        <begin position="250"/>
        <end position="269"/>
    </location>
</feature>
<dbReference type="GO" id="GO:0042910">
    <property type="term" value="F:xenobiotic transmembrane transporter activity"/>
    <property type="evidence" value="ECO:0007669"/>
    <property type="project" value="InterPro"/>
</dbReference>
<evidence type="ECO:0000256" key="3">
    <source>
        <dbReference type="ARBA" id="ARBA00022692"/>
    </source>
</evidence>
<gene>
    <name evidence="9" type="primary">11419334</name>
    <name evidence="7" type="ordered locus">MTR_6g081780</name>
    <name evidence="8" type="ORF">MtrunA17_Chr6g0483361</name>
</gene>
<dbReference type="Pfam" id="PF01554">
    <property type="entry name" value="MatE"/>
    <property type="match status" value="2"/>
</dbReference>
<feature type="transmembrane region" description="Helical" evidence="6">
    <location>
        <begin position="373"/>
        <end position="391"/>
    </location>
</feature>
<evidence type="ECO:0000256" key="1">
    <source>
        <dbReference type="ARBA" id="ARBA00004141"/>
    </source>
</evidence>
<keyword evidence="10" id="KW-1185">Reference proteome</keyword>
<evidence type="ECO:0000256" key="6">
    <source>
        <dbReference type="RuleBase" id="RU004914"/>
    </source>
</evidence>
<dbReference type="OrthoDB" id="2126698at2759"/>
<dbReference type="EMBL" id="PSQE01000006">
    <property type="protein sequence ID" value="RHN52703.1"/>
    <property type="molecule type" value="Genomic_DNA"/>
</dbReference>
<protein>
    <recommendedName>
        <fullName evidence="6">Protein DETOXIFICATION</fullName>
    </recommendedName>
    <alternativeName>
        <fullName evidence="6">Multidrug and toxic compound extrusion protein</fullName>
    </alternativeName>
</protein>
<feature type="transmembrane region" description="Helical" evidence="6">
    <location>
        <begin position="68"/>
        <end position="92"/>
    </location>
</feature>
<dbReference type="InterPro" id="IPR002528">
    <property type="entry name" value="MATE_fam"/>
</dbReference>
<dbReference type="GO" id="GO:0022857">
    <property type="term" value="F:transmembrane transporter activity"/>
    <property type="evidence" value="ECO:0000318"/>
    <property type="project" value="GO_Central"/>
</dbReference>
<dbReference type="InterPro" id="IPR045069">
    <property type="entry name" value="MATE_euk"/>
</dbReference>
<keyword evidence="4 6" id="KW-1133">Transmembrane helix</keyword>
<organism evidence="7 10">
    <name type="scientific">Medicago truncatula</name>
    <name type="common">Barrel medic</name>
    <name type="synonym">Medicago tribuloides</name>
    <dbReference type="NCBI Taxonomy" id="3880"/>
    <lineage>
        <taxon>Eukaryota</taxon>
        <taxon>Viridiplantae</taxon>
        <taxon>Streptophyta</taxon>
        <taxon>Embryophyta</taxon>
        <taxon>Tracheophyta</taxon>
        <taxon>Spermatophyta</taxon>
        <taxon>Magnoliopsida</taxon>
        <taxon>eudicotyledons</taxon>
        <taxon>Gunneridae</taxon>
        <taxon>Pentapetalae</taxon>
        <taxon>rosids</taxon>
        <taxon>fabids</taxon>
        <taxon>Fabales</taxon>
        <taxon>Fabaceae</taxon>
        <taxon>Papilionoideae</taxon>
        <taxon>50 kb inversion clade</taxon>
        <taxon>NPAAA clade</taxon>
        <taxon>Hologalegina</taxon>
        <taxon>IRL clade</taxon>
        <taxon>Trifolieae</taxon>
        <taxon>Medicago</taxon>
    </lineage>
</organism>
<keyword evidence="5 6" id="KW-0472">Membrane</keyword>
<dbReference type="Gramene" id="rna37401">
    <property type="protein sequence ID" value="RHN52703.1"/>
    <property type="gene ID" value="gene37401"/>
</dbReference>
<feature type="transmembrane region" description="Helical" evidence="6">
    <location>
        <begin position="146"/>
        <end position="163"/>
    </location>
</feature>
<dbReference type="Proteomes" id="UP000002051">
    <property type="component" value="Chromosome 6"/>
</dbReference>
<evidence type="ECO:0000256" key="2">
    <source>
        <dbReference type="ARBA" id="ARBA00010199"/>
    </source>
</evidence>
<dbReference type="GO" id="GO:0016020">
    <property type="term" value="C:membrane"/>
    <property type="evidence" value="ECO:0000318"/>
    <property type="project" value="GO_Central"/>
</dbReference>
<evidence type="ECO:0000313" key="9">
    <source>
        <dbReference type="EnsemblPlants" id="AES76567"/>
    </source>
</evidence>
<dbReference type="EnsemblPlants" id="AES76567">
    <property type="protein sequence ID" value="AES76567"/>
    <property type="gene ID" value="MTR_6g081780"/>
</dbReference>
<proteinExistence type="inferred from homology"/>
<dbReference type="PANTHER" id="PTHR11206">
    <property type="entry name" value="MULTIDRUG RESISTANCE PROTEIN"/>
    <property type="match status" value="1"/>
</dbReference>
<evidence type="ECO:0000256" key="5">
    <source>
        <dbReference type="ARBA" id="ARBA00023136"/>
    </source>
</evidence>